<feature type="signal peptide" evidence="2">
    <location>
        <begin position="1"/>
        <end position="20"/>
    </location>
</feature>
<evidence type="ECO:0000313" key="3">
    <source>
        <dbReference type="EMBL" id="MBC5993924.1"/>
    </source>
</evidence>
<evidence type="ECO:0000313" key="4">
    <source>
        <dbReference type="Proteomes" id="UP000603640"/>
    </source>
</evidence>
<comment type="caution">
    <text evidence="3">The sequence shown here is derived from an EMBL/GenBank/DDBJ whole genome shotgun (WGS) entry which is preliminary data.</text>
</comment>
<name>A0A923SJH9_9BACT</name>
<dbReference type="EMBL" id="JACRVF010000004">
    <property type="protein sequence ID" value="MBC5993924.1"/>
    <property type="molecule type" value="Genomic_DNA"/>
</dbReference>
<feature type="transmembrane region" description="Helical" evidence="1">
    <location>
        <begin position="176"/>
        <end position="199"/>
    </location>
</feature>
<keyword evidence="1" id="KW-0472">Membrane</keyword>
<gene>
    <name evidence="3" type="ORF">H8S84_13840</name>
</gene>
<feature type="chain" id="PRO_5037702803" description="DUF3592 domain-containing protein" evidence="2">
    <location>
        <begin position="21"/>
        <end position="201"/>
    </location>
</feature>
<dbReference type="AlphaFoldDB" id="A0A923SJH9"/>
<accession>A0A923SJH9</accession>
<sequence>MVVRVTRFLLLMFLFIAAKANCQDIIIKKNGEQIIGRVVALGDETIQYRYFSDLNGPVKTMPRSEVAQVKLVADVDPIALAAHTYTDEKTSINELAQLRLQAKLDANNYYKAKGVFWTTMGSTIIHPAAGLATGAVISAVPPAIDTDYNPNRHLMKEPAYREAYQKQARKRKMGNAAAGFGAGAAVLSLIYMVVVIGVVGG</sequence>
<reference evidence="3" key="1">
    <citation type="submission" date="2020-08" db="EMBL/GenBank/DDBJ databases">
        <title>Pontibacter sp. SD6 16S ribosomal RNA gene Genome sequencing and assembly.</title>
        <authorList>
            <person name="Kang M."/>
        </authorList>
    </citation>
    <scope>NUCLEOTIDE SEQUENCE</scope>
    <source>
        <strain evidence="3">SD6</strain>
    </source>
</reference>
<keyword evidence="1" id="KW-0812">Transmembrane</keyword>
<evidence type="ECO:0000256" key="2">
    <source>
        <dbReference type="SAM" id="SignalP"/>
    </source>
</evidence>
<evidence type="ECO:0000256" key="1">
    <source>
        <dbReference type="SAM" id="Phobius"/>
    </source>
</evidence>
<evidence type="ECO:0008006" key="5">
    <source>
        <dbReference type="Google" id="ProtNLM"/>
    </source>
</evidence>
<proteinExistence type="predicted"/>
<protein>
    <recommendedName>
        <fullName evidence="5">DUF3592 domain-containing protein</fullName>
    </recommendedName>
</protein>
<keyword evidence="2" id="KW-0732">Signal</keyword>
<keyword evidence="1" id="KW-1133">Transmembrane helix</keyword>
<dbReference type="RefSeq" id="WP_187067953.1">
    <property type="nucleotide sequence ID" value="NZ_JACRVF010000004.1"/>
</dbReference>
<dbReference type="Proteomes" id="UP000603640">
    <property type="component" value="Unassembled WGS sequence"/>
</dbReference>
<keyword evidence="4" id="KW-1185">Reference proteome</keyword>
<organism evidence="3 4">
    <name type="scientific">Pontibacter cellulosilyticus</name>
    <dbReference type="NCBI Taxonomy" id="1720253"/>
    <lineage>
        <taxon>Bacteria</taxon>
        <taxon>Pseudomonadati</taxon>
        <taxon>Bacteroidota</taxon>
        <taxon>Cytophagia</taxon>
        <taxon>Cytophagales</taxon>
        <taxon>Hymenobacteraceae</taxon>
        <taxon>Pontibacter</taxon>
    </lineage>
</organism>